<dbReference type="Proteomes" id="UP000027161">
    <property type="component" value="Unassembled WGS sequence"/>
</dbReference>
<keyword evidence="2" id="KW-0732">Signal</keyword>
<geneLocation type="plasmid" evidence="3">
    <name>pREISMN_3</name>
</geneLocation>
<dbReference type="InterPro" id="IPR036249">
    <property type="entry name" value="Thioredoxin-like_sf"/>
</dbReference>
<keyword evidence="4" id="KW-1185">Reference proteome</keyword>
<protein>
    <submittedName>
        <fullName evidence="3">Conjugal pilus assembly protein TraF</fullName>
    </submittedName>
</protein>
<comment type="caution">
    <text evidence="3">The sequence shown here is derived from an EMBL/GenBank/DDBJ whole genome shotgun (WGS) entry which is preliminary data.</text>
</comment>
<evidence type="ECO:0000313" key="3">
    <source>
        <dbReference type="EMBL" id="KDO02126.1"/>
    </source>
</evidence>
<proteinExistence type="predicted"/>
<sequence length="284" mass="33273">MRCIKTKHLVTVLLICMQASFVSANDFLHQRYRGWLWFEERKQQKINEEIQQELEKVQKQEQERAIARAEVEAFSKELDDLKYMMIRYPENLDHVYAYKKKEAEMLDAALKLDHSYRLVNLLHPNDINHKENPVNLYGRKIRQQEEQKVQEEKIAELADKIELFFVFSSDCPYSLQAAPVVSQFTQKYKIATEALSTNGQESQYFKTHFNQELVNMLGIESVPSLILVTKDSKTRFEIARGAVSFSELEEKLLLAHEILKDHELKSALTLEQKANSSERFKNAE</sequence>
<evidence type="ECO:0000256" key="1">
    <source>
        <dbReference type="SAM" id="Coils"/>
    </source>
</evidence>
<reference evidence="3 4" key="1">
    <citation type="submission" date="2014-02" db="EMBL/GenBank/DDBJ databases">
        <title>Draft genome sequence of Rickettsia buchneri sp. nov. ISO7T.</title>
        <authorList>
            <person name="Felsheim R.F."/>
            <person name="Kurtti T.J."/>
            <person name="Munderloh U.G."/>
        </authorList>
    </citation>
    <scope>NUCLEOTIDE SEQUENCE [LARGE SCALE GENOMIC DNA]</scope>
    <source>
        <strain evidence="4">ISO7</strain>
        <plasmid evidence="3">pREISMN_3</plasmid>
    </source>
</reference>
<dbReference type="EMBL" id="JFKF01000207">
    <property type="protein sequence ID" value="KDO02126.1"/>
    <property type="molecule type" value="Genomic_DNA"/>
</dbReference>
<feature type="chain" id="PRO_5034598260" evidence="2">
    <location>
        <begin position="25"/>
        <end position="284"/>
    </location>
</feature>
<gene>
    <name evidence="3" type="ORF">REISMN_08715</name>
</gene>
<keyword evidence="1" id="KW-0175">Coiled coil</keyword>
<dbReference type="Pfam" id="PF13728">
    <property type="entry name" value="TraF"/>
    <property type="match status" value="1"/>
</dbReference>
<evidence type="ECO:0000256" key="2">
    <source>
        <dbReference type="SAM" id="SignalP"/>
    </source>
</evidence>
<feature type="signal peptide" evidence="2">
    <location>
        <begin position="1"/>
        <end position="24"/>
    </location>
</feature>
<keyword evidence="3" id="KW-0614">Plasmid</keyword>
<feature type="coiled-coil region" evidence="1">
    <location>
        <begin position="40"/>
        <end position="77"/>
    </location>
</feature>
<dbReference type="SUPFAM" id="SSF52833">
    <property type="entry name" value="Thioredoxin-like"/>
    <property type="match status" value="1"/>
</dbReference>
<dbReference type="AlphaFoldDB" id="A0A8E0WK96"/>
<dbReference type="InterPro" id="IPR039555">
    <property type="entry name" value="TraF/TrbB"/>
</dbReference>
<name>A0A8E0WK96_9RICK</name>
<accession>A0A8E0WK96</accession>
<organism evidence="3 4">
    <name type="scientific">Rickettsia tamurae subsp. buchneri</name>
    <dbReference type="NCBI Taxonomy" id="1462938"/>
    <lineage>
        <taxon>Bacteria</taxon>
        <taxon>Pseudomonadati</taxon>
        <taxon>Pseudomonadota</taxon>
        <taxon>Alphaproteobacteria</taxon>
        <taxon>Rickettsiales</taxon>
        <taxon>Rickettsiaceae</taxon>
        <taxon>Rickettsieae</taxon>
        <taxon>Rickettsia</taxon>
        <taxon>spotted fever group</taxon>
    </lineage>
</organism>
<dbReference type="Gene3D" id="3.40.30.10">
    <property type="entry name" value="Glutaredoxin"/>
    <property type="match status" value="1"/>
</dbReference>
<evidence type="ECO:0000313" key="4">
    <source>
        <dbReference type="Proteomes" id="UP000027161"/>
    </source>
</evidence>